<evidence type="ECO:0008006" key="3">
    <source>
        <dbReference type="Google" id="ProtNLM"/>
    </source>
</evidence>
<keyword evidence="2" id="KW-1185">Reference proteome</keyword>
<accession>A0A3D8J1S9</accession>
<dbReference type="EMBL" id="NXLV01000004">
    <property type="protein sequence ID" value="RDU71115.1"/>
    <property type="molecule type" value="Genomic_DNA"/>
</dbReference>
<organism evidence="1 2">
    <name type="scientific">Helicobacter brantae</name>
    <dbReference type="NCBI Taxonomy" id="375927"/>
    <lineage>
        <taxon>Bacteria</taxon>
        <taxon>Pseudomonadati</taxon>
        <taxon>Campylobacterota</taxon>
        <taxon>Epsilonproteobacteria</taxon>
        <taxon>Campylobacterales</taxon>
        <taxon>Helicobacteraceae</taxon>
        <taxon>Helicobacter</taxon>
    </lineage>
</organism>
<dbReference type="Proteomes" id="UP000257045">
    <property type="component" value="Unassembled WGS sequence"/>
</dbReference>
<dbReference type="RefSeq" id="WP_115569261.1">
    <property type="nucleotide sequence ID" value="NZ_NXLV01000004.1"/>
</dbReference>
<comment type="caution">
    <text evidence="1">The sequence shown here is derived from an EMBL/GenBank/DDBJ whole genome shotgun (WGS) entry which is preliminary data.</text>
</comment>
<evidence type="ECO:0000313" key="2">
    <source>
        <dbReference type="Proteomes" id="UP000257045"/>
    </source>
</evidence>
<protein>
    <recommendedName>
        <fullName evidence="3">Addiction module toxin RelE</fullName>
    </recommendedName>
</protein>
<reference evidence="1 2" key="1">
    <citation type="submission" date="2018-04" db="EMBL/GenBank/DDBJ databases">
        <title>Novel Campyloabacter and Helicobacter Species and Strains.</title>
        <authorList>
            <person name="Mannion A.J."/>
            <person name="Shen Z."/>
            <person name="Fox J.G."/>
        </authorList>
    </citation>
    <scope>NUCLEOTIDE SEQUENCE [LARGE SCALE GENOMIC DNA]</scope>
    <source>
        <strain evidence="1 2">MIT 04-9366</strain>
    </source>
</reference>
<evidence type="ECO:0000313" key="1">
    <source>
        <dbReference type="EMBL" id="RDU71115.1"/>
    </source>
</evidence>
<dbReference type="AlphaFoldDB" id="A0A3D8J1S9"/>
<sequence length="108" mass="12812">MKEIVIEEGGVFKKFFEHHKAYEEKIKEKIYQTNELIANSPHKIKTVRFYKYLHKTIYEYKIPLDTHLDCRVAYIFLEDKIVFFYISTNILKATFTKEVGKLSGVSKG</sequence>
<gene>
    <name evidence="1" type="ORF">CQA58_03105</name>
</gene>
<proteinExistence type="predicted"/>
<dbReference type="OrthoDB" id="2088168at2"/>
<name>A0A3D8J1S9_9HELI</name>